<reference evidence="2 3" key="4">
    <citation type="journal article" date="2009" name="Appl. Environ. Microbiol.">
        <title>Comparative genome-wide transcriptional profiling of Azorhizobium caulinodans ORS571 grown under free-living and symbiotic conditions.</title>
        <authorList>
            <person name="Tsukada S."/>
            <person name="Aono T."/>
            <person name="Akiba N."/>
            <person name="Lee KB."/>
            <person name="Liu CT."/>
            <person name="Toyazaki H."/>
            <person name="Oyaizu H."/>
        </authorList>
    </citation>
    <scope>NUCLEOTIDE SEQUENCE [LARGE SCALE GENOMIC DNA]</scope>
    <source>
        <strain evidence="3">ATCC 43989 / DSM 5975 / JCM 20966 / LMG 6465 / NBRC 14845 / NCIMB 13405 / ORS 571</strain>
    </source>
</reference>
<reference evidence="2 3" key="6">
    <citation type="journal article" date="2011" name="Appl. Environ. Microbiol.">
        <title>Involvement of the azorhizobial chromosome partition gene (parA) in the onset of bacteroid differentiation during Sesbania rostrata stem nodule development.</title>
        <authorList>
            <person name="Liu CT."/>
            <person name="Lee KB."/>
            <person name="Wang YS."/>
            <person name="Peng MH."/>
            <person name="Lee KT."/>
            <person name="Suzuki S."/>
            <person name="Suzuki T."/>
            <person name="Oyaizu H."/>
        </authorList>
    </citation>
    <scope>NUCLEOTIDE SEQUENCE [LARGE SCALE GENOMIC DNA]</scope>
    <source>
        <strain evidence="3">ATCC 43989 / DSM 5975 / JCM 20966 / LMG 6465 / NBRC 14845 / NCIMB 13405 / ORS 571</strain>
    </source>
</reference>
<reference evidence="3" key="2">
    <citation type="submission" date="2007-04" db="EMBL/GenBank/DDBJ databases">
        <title>Complete genome sequence of the nitrogen-fixing bacterium Azorhizobium caulinodans ORS571.</title>
        <authorList>
            <person name="Lee K.B."/>
            <person name="Backer P.D."/>
            <person name="Aono T."/>
            <person name="Liu C.T."/>
            <person name="Suzuki S."/>
            <person name="Suzuki T."/>
            <person name="Kaneko T."/>
            <person name="Yamada M."/>
            <person name="Tabata S."/>
            <person name="Kupfer D.M."/>
            <person name="Najar F.Z."/>
            <person name="Wiley G.B."/>
            <person name="Roe B."/>
            <person name="Binnewies T."/>
            <person name="Ussery D."/>
            <person name="Vereecke D."/>
            <person name="Gevers D."/>
            <person name="Holsters M."/>
            <person name="Oyaizu H."/>
        </authorList>
    </citation>
    <scope>NUCLEOTIDE SEQUENCE [LARGE SCALE GENOMIC DNA]</scope>
    <source>
        <strain evidence="3">ATCC 43989 / DSM 5975 / JCM 20966 / LMG 6465 / NBRC 14845 / NCIMB 13405 / ORS 571</strain>
    </source>
</reference>
<dbReference type="EMBL" id="AP009384">
    <property type="protein sequence ID" value="BAF86932.1"/>
    <property type="molecule type" value="Genomic_DNA"/>
</dbReference>
<dbReference type="Proteomes" id="UP000000270">
    <property type="component" value="Chromosome"/>
</dbReference>
<reference evidence="2 3" key="5">
    <citation type="journal article" date="2010" name="Appl. Environ. Microbiol.">
        <title>phrR-like gene praR of Azorhizobium caulinodans ORS571 is essential for symbiosis with Sesbania rostrata and is involved in expression of reb genes.</title>
        <authorList>
            <person name="Akiba N."/>
            <person name="Aono T."/>
            <person name="Toyazaki H."/>
            <person name="Sato S."/>
            <person name="Oyaizu H."/>
        </authorList>
    </citation>
    <scope>NUCLEOTIDE SEQUENCE [LARGE SCALE GENOMIC DNA]</scope>
    <source>
        <strain evidence="3">ATCC 43989 / DSM 5975 / JCM 20966 / LMG 6465 / NBRC 14845 / NCIMB 13405 / ORS 571</strain>
    </source>
</reference>
<evidence type="ECO:0000313" key="3">
    <source>
        <dbReference type="Proteomes" id="UP000000270"/>
    </source>
</evidence>
<reference evidence="2 3" key="3">
    <citation type="journal article" date="2008" name="BMC Genomics">
        <title>The genome of the versatile nitrogen fixer Azorhizobium caulinodans ORS571.</title>
        <authorList>
            <person name="Lee KB."/>
            <person name="Backer P.D."/>
            <person name="Aono T."/>
            <person name="Liu CT."/>
            <person name="Suzuki S."/>
            <person name="Suzuki T."/>
            <person name="Kaneko T."/>
            <person name="Yamada M."/>
            <person name="Tabata S."/>
            <person name="Kupfer D.M."/>
            <person name="Najar F.Z."/>
            <person name="Wiley G.B."/>
            <person name="Roe B."/>
            <person name="Binnewies T.T."/>
            <person name="Ussery D.W."/>
            <person name="D'Haeze W."/>
            <person name="Herder J.D."/>
            <person name="Gevers D."/>
            <person name="Vereecke D."/>
            <person name="Holsters M."/>
            <person name="Oyaizu H."/>
        </authorList>
    </citation>
    <scope>NUCLEOTIDE SEQUENCE [LARGE SCALE GENOMIC DNA]</scope>
    <source>
        <strain evidence="3">ATCC 43989 / DSM 5975 / JCM 20966 / LMG 6465 / NBRC 14845 / NCIMB 13405 / ORS 571</strain>
    </source>
</reference>
<dbReference type="RefSeq" id="WP_012169465.1">
    <property type="nucleotide sequence ID" value="NC_009937.1"/>
</dbReference>
<keyword evidence="1" id="KW-1133">Transmembrane helix</keyword>
<feature type="transmembrane region" description="Helical" evidence="1">
    <location>
        <begin position="12"/>
        <end position="31"/>
    </location>
</feature>
<name>A8HUD8_AZOC5</name>
<sequence length="49" mass="5365">MQARSHSGSWRDWVMFAAAYGVIMGMIFFAYPPTSAQHQAAATTSATVR</sequence>
<keyword evidence="1" id="KW-0472">Membrane</keyword>
<proteinExistence type="predicted"/>
<dbReference type="HOGENOM" id="CLU_3131844_0_0_5"/>
<dbReference type="STRING" id="438753.AZC_0934"/>
<protein>
    <submittedName>
        <fullName evidence="2">Uncharacterized protein</fullName>
    </submittedName>
</protein>
<reference evidence="2 3" key="1">
    <citation type="journal article" date="2007" name="Appl. Environ. Microbiol.">
        <title>Rhizobial factors required for stem nodule maturation and maintenance in Sesbania rostrata-Azorhizobium caulinodans ORS571 symbiosis.</title>
        <authorList>
            <person name="Suzuki S."/>
            <person name="Aono T."/>
            <person name="Lee KB."/>
            <person name="Suzuki T."/>
            <person name="Liu CT."/>
            <person name="Miwa H."/>
            <person name="Wakao S."/>
            <person name="Iki T."/>
            <person name="Oyaizu H."/>
        </authorList>
    </citation>
    <scope>NUCLEOTIDE SEQUENCE [LARGE SCALE GENOMIC DNA]</scope>
    <source>
        <strain evidence="3">ATCC 43989 / DSM 5975 / JCM 20966 / LMG 6465 / NBRC 14845 / NCIMB 13405 / ORS 571</strain>
    </source>
</reference>
<evidence type="ECO:0000313" key="2">
    <source>
        <dbReference type="EMBL" id="BAF86932.1"/>
    </source>
</evidence>
<organism evidence="2 3">
    <name type="scientific">Azorhizobium caulinodans (strain ATCC 43989 / DSM 5975 / JCM 20966 / LMG 6465 / NBRC 14845 / NCIMB 13405 / ORS 571)</name>
    <dbReference type="NCBI Taxonomy" id="438753"/>
    <lineage>
        <taxon>Bacteria</taxon>
        <taxon>Pseudomonadati</taxon>
        <taxon>Pseudomonadota</taxon>
        <taxon>Alphaproteobacteria</taxon>
        <taxon>Hyphomicrobiales</taxon>
        <taxon>Xanthobacteraceae</taxon>
        <taxon>Azorhizobium</taxon>
    </lineage>
</organism>
<keyword evidence="3" id="KW-1185">Reference proteome</keyword>
<accession>A8HUD8</accession>
<gene>
    <name evidence="2" type="ordered locus">AZC_0934</name>
</gene>
<evidence type="ECO:0000256" key="1">
    <source>
        <dbReference type="SAM" id="Phobius"/>
    </source>
</evidence>
<dbReference type="KEGG" id="azc:AZC_0934"/>
<keyword evidence="1" id="KW-0812">Transmembrane</keyword>
<dbReference type="AlphaFoldDB" id="A8HUD8"/>